<sequence>FWNSWNSSHLTGVRVAGINAVDSFADEKHPDHVKTRDIAATCCCAFPSATYRCERDSEAATDIETSFVEQPKPRTLRTLIVGHHFVALVDKLFFDGRSNWRST</sequence>
<protein>
    <submittedName>
        <fullName evidence="1">Uncharacterized protein</fullName>
    </submittedName>
</protein>
<organism evidence="1">
    <name type="scientific">Spongospora subterranea</name>
    <dbReference type="NCBI Taxonomy" id="70186"/>
    <lineage>
        <taxon>Eukaryota</taxon>
        <taxon>Sar</taxon>
        <taxon>Rhizaria</taxon>
        <taxon>Endomyxa</taxon>
        <taxon>Phytomyxea</taxon>
        <taxon>Plasmodiophorida</taxon>
        <taxon>Plasmodiophoridae</taxon>
        <taxon>Spongospora</taxon>
    </lineage>
</organism>
<feature type="non-terminal residue" evidence="1">
    <location>
        <position position="1"/>
    </location>
</feature>
<dbReference type="EMBL" id="HACM01001427">
    <property type="protein sequence ID" value="CRZ01869.1"/>
    <property type="molecule type" value="Transcribed_RNA"/>
</dbReference>
<evidence type="ECO:0000313" key="1">
    <source>
        <dbReference type="EMBL" id="CRZ01869.1"/>
    </source>
</evidence>
<proteinExistence type="predicted"/>
<dbReference type="AlphaFoldDB" id="A0A0H5R220"/>
<dbReference type="EMBL" id="HACM01001426">
    <property type="protein sequence ID" value="CRZ01868.1"/>
    <property type="molecule type" value="Transcribed_RNA"/>
</dbReference>
<name>A0A0H5R220_9EUKA</name>
<accession>A0A0H5R220</accession>
<reference evidence="1" key="1">
    <citation type="submission" date="2015-04" db="EMBL/GenBank/DDBJ databases">
        <title>The genome sequence of the plant pathogenic Rhizarian Plasmodiophora brassicae reveals insights in its biotrophic life cycle and the origin of chitin synthesis.</title>
        <authorList>
            <person name="Schwelm A."/>
            <person name="Fogelqvist J."/>
            <person name="Knaust A."/>
            <person name="Julke S."/>
            <person name="Lilja T."/>
            <person name="Dhandapani V."/>
            <person name="Bonilla-Rosso G."/>
            <person name="Karlsson M."/>
            <person name="Shevchenko A."/>
            <person name="Choi S.R."/>
            <person name="Kim H.G."/>
            <person name="Park J.Y."/>
            <person name="Lim Y.P."/>
            <person name="Ludwig-Muller J."/>
            <person name="Dixelius C."/>
        </authorList>
    </citation>
    <scope>NUCLEOTIDE SEQUENCE</scope>
    <source>
        <tissue evidence="1">Potato root galls</tissue>
    </source>
</reference>